<name>A0A2T8IG83_9POAL</name>
<dbReference type="Proteomes" id="UP000243499">
    <property type="component" value="Chromosome 6"/>
</dbReference>
<dbReference type="EMBL" id="CM008051">
    <property type="protein sequence ID" value="PVH36698.1"/>
    <property type="molecule type" value="Genomic_DNA"/>
</dbReference>
<reference evidence="3" key="1">
    <citation type="submission" date="2018-04" db="EMBL/GenBank/DDBJ databases">
        <title>WGS assembly of Panicum hallii.</title>
        <authorList>
            <person name="Lovell J."/>
            <person name="Jenkins J."/>
            <person name="Lowry D."/>
            <person name="Mamidi S."/>
            <person name="Sreedasyam A."/>
            <person name="Weng X."/>
            <person name="Barry K."/>
            <person name="Bonette J."/>
            <person name="Campitelli B."/>
            <person name="Daum C."/>
            <person name="Gordon S."/>
            <person name="Gould B."/>
            <person name="Lipzen A."/>
            <person name="Macqueen A."/>
            <person name="Palacio-Mejia J."/>
            <person name="Plott C."/>
            <person name="Shakirov E."/>
            <person name="Shu S."/>
            <person name="Yoshinaga Y."/>
            <person name="Zane M."/>
            <person name="Rokhsar D."/>
            <person name="Grimwood J."/>
            <person name="Schmutz J."/>
            <person name="Juenger T."/>
        </authorList>
    </citation>
    <scope>NUCLEOTIDE SEQUENCE [LARGE SCALE GENOMIC DNA]</scope>
    <source>
        <strain evidence="3">FIL2</strain>
    </source>
</reference>
<dbReference type="Pfam" id="PF05699">
    <property type="entry name" value="Dimer_Tnp_hAT"/>
    <property type="match status" value="1"/>
</dbReference>
<feature type="domain" description="DUF4371" evidence="2">
    <location>
        <begin position="101"/>
        <end position="301"/>
    </location>
</feature>
<evidence type="ECO:0000313" key="3">
    <source>
        <dbReference type="EMBL" id="PVH36698.1"/>
    </source>
</evidence>
<dbReference type="AlphaFoldDB" id="A0A2T8IG83"/>
<evidence type="ECO:0000259" key="1">
    <source>
        <dbReference type="Pfam" id="PF05699"/>
    </source>
</evidence>
<accession>A0A2T8IG83</accession>
<evidence type="ECO:0000259" key="2">
    <source>
        <dbReference type="Pfam" id="PF14291"/>
    </source>
</evidence>
<sequence length="643" mass="74560">MRELNFEFPKDAIGRNFSYAYYSRNLTNGDSVDRKWLVYSKHVDKVYYFCCKLFKSNKSKSLLASDEVRDWQHLSTRLKEHESSVEHLTNMNTWNEIRLRLSRNQTIDDEMQQKITKEKERWRQVLVRIVSIVKFLAKHNLAFWGSNEKLYQDNNGNLLGIVEMIAEFDPMMQEHIRRIHSNEIHHHYLGHNIQNELIYILADAVKEHILKIIKDAKYFSVILDCTPDASHEQQMTLIERCVNMASHIPRVEEFFLRFLKVDDTSGLDLFNVLIDTLDNLDLNVDDMRGQGYDNGSNMKGHNKCVQNPISFFGVIQRIHTLFAHSTKRWKILLDNVTKLTVKSLSNTCWESQIKSVQPIRYQTPQIRSALQKVEEICTNEGDATGVSDAQSLVGAHENFEFLDDMVIWHDILFTINMVSKKLQSKIVCMDATFKQIEGVISYFQKYRDEGFESSIEVAKGIASDMDIEPKFPTKCQGKRKKHFDEINDQDEEIQLSAMEFFRVNYFLIIVDATLHSFCRSFSDGNSSNVDLDDFFSELKVLQATLPNGVMSAPEILRFVNCYPNVLIAYRILLTVPMTVASAARSFSELTLLKNYLRSTMLQQRLNGLAMCSIEKDILDNINLDSVINDFASRNGRRSFFVKE</sequence>
<dbReference type="Gramene" id="PVH36698">
    <property type="protein sequence ID" value="PVH36698"/>
    <property type="gene ID" value="PAHAL_6G145300"/>
</dbReference>
<dbReference type="GO" id="GO:0046983">
    <property type="term" value="F:protein dimerization activity"/>
    <property type="evidence" value="ECO:0007669"/>
    <property type="project" value="InterPro"/>
</dbReference>
<dbReference type="InterPro" id="IPR012337">
    <property type="entry name" value="RNaseH-like_sf"/>
</dbReference>
<organism evidence="3">
    <name type="scientific">Panicum hallii</name>
    <dbReference type="NCBI Taxonomy" id="206008"/>
    <lineage>
        <taxon>Eukaryota</taxon>
        <taxon>Viridiplantae</taxon>
        <taxon>Streptophyta</taxon>
        <taxon>Embryophyta</taxon>
        <taxon>Tracheophyta</taxon>
        <taxon>Spermatophyta</taxon>
        <taxon>Magnoliopsida</taxon>
        <taxon>Liliopsida</taxon>
        <taxon>Poales</taxon>
        <taxon>Poaceae</taxon>
        <taxon>PACMAD clade</taxon>
        <taxon>Panicoideae</taxon>
        <taxon>Panicodae</taxon>
        <taxon>Paniceae</taxon>
        <taxon>Panicinae</taxon>
        <taxon>Panicum</taxon>
        <taxon>Panicum sect. Panicum</taxon>
    </lineage>
</organism>
<dbReference type="Pfam" id="PF14291">
    <property type="entry name" value="DUF4371"/>
    <property type="match status" value="1"/>
</dbReference>
<evidence type="ECO:0008006" key="4">
    <source>
        <dbReference type="Google" id="ProtNLM"/>
    </source>
</evidence>
<dbReference type="SUPFAM" id="SSF53098">
    <property type="entry name" value="Ribonuclease H-like"/>
    <property type="match status" value="1"/>
</dbReference>
<proteinExistence type="predicted"/>
<feature type="domain" description="HAT C-terminal dimerisation" evidence="1">
    <location>
        <begin position="557"/>
        <end position="616"/>
    </location>
</feature>
<dbReference type="InterPro" id="IPR008906">
    <property type="entry name" value="HATC_C_dom"/>
</dbReference>
<gene>
    <name evidence="3" type="ORF">PAHAL_6G145300</name>
</gene>
<dbReference type="InterPro" id="IPR025398">
    <property type="entry name" value="DUF4371"/>
</dbReference>
<dbReference type="PANTHER" id="PTHR45749">
    <property type="match status" value="1"/>
</dbReference>
<protein>
    <recommendedName>
        <fullName evidence="4">TTF-type domain-containing protein</fullName>
    </recommendedName>
</protein>
<dbReference type="PANTHER" id="PTHR45749:SF35">
    <property type="entry name" value="AC-LIKE TRANSPOSASE-RELATED"/>
    <property type="match status" value="1"/>
</dbReference>